<feature type="transmembrane region" description="Helical" evidence="1">
    <location>
        <begin position="38"/>
        <end position="64"/>
    </location>
</feature>
<name>A0ABQ5W9Z9_9HYPH</name>
<sequence>MNWSHWIRQTHRWVSVIFIITVVAATFAAVTGQGEESFLYYLPLPPLFLQMLTGIYLFVLPYVVRWRAVRRAS</sequence>
<dbReference type="EMBL" id="BSNS01000022">
    <property type="protein sequence ID" value="GLQ56878.1"/>
    <property type="molecule type" value="Genomic_DNA"/>
</dbReference>
<comment type="caution">
    <text evidence="2">The sequence shown here is derived from an EMBL/GenBank/DDBJ whole genome shotgun (WGS) entry which is preliminary data.</text>
</comment>
<keyword evidence="1" id="KW-0472">Membrane</keyword>
<evidence type="ECO:0000256" key="1">
    <source>
        <dbReference type="SAM" id="Phobius"/>
    </source>
</evidence>
<gene>
    <name evidence="2" type="ORF">GCM10010862_41370</name>
</gene>
<organism evidence="2 3">
    <name type="scientific">Devosia nitrariae</name>
    <dbReference type="NCBI Taxonomy" id="2071872"/>
    <lineage>
        <taxon>Bacteria</taxon>
        <taxon>Pseudomonadati</taxon>
        <taxon>Pseudomonadota</taxon>
        <taxon>Alphaproteobacteria</taxon>
        <taxon>Hyphomicrobiales</taxon>
        <taxon>Devosiaceae</taxon>
        <taxon>Devosia</taxon>
    </lineage>
</organism>
<evidence type="ECO:0000313" key="3">
    <source>
        <dbReference type="Proteomes" id="UP001156691"/>
    </source>
</evidence>
<evidence type="ECO:0008006" key="4">
    <source>
        <dbReference type="Google" id="ProtNLM"/>
    </source>
</evidence>
<keyword evidence="1" id="KW-0812">Transmembrane</keyword>
<evidence type="ECO:0000313" key="2">
    <source>
        <dbReference type="EMBL" id="GLQ56878.1"/>
    </source>
</evidence>
<keyword evidence="1" id="KW-1133">Transmembrane helix</keyword>
<feature type="transmembrane region" description="Helical" evidence="1">
    <location>
        <begin position="12"/>
        <end position="32"/>
    </location>
</feature>
<keyword evidence="3" id="KW-1185">Reference proteome</keyword>
<reference evidence="3" key="1">
    <citation type="journal article" date="2019" name="Int. J. Syst. Evol. Microbiol.">
        <title>The Global Catalogue of Microorganisms (GCM) 10K type strain sequencing project: providing services to taxonomists for standard genome sequencing and annotation.</title>
        <authorList>
            <consortium name="The Broad Institute Genomics Platform"/>
            <consortium name="The Broad Institute Genome Sequencing Center for Infectious Disease"/>
            <person name="Wu L."/>
            <person name="Ma J."/>
        </authorList>
    </citation>
    <scope>NUCLEOTIDE SEQUENCE [LARGE SCALE GENOMIC DNA]</scope>
    <source>
        <strain evidence="3">NBRC 112416</strain>
    </source>
</reference>
<dbReference type="RefSeq" id="WP_284342269.1">
    <property type="nucleotide sequence ID" value="NZ_BSNS01000022.1"/>
</dbReference>
<protein>
    <recommendedName>
        <fullName evidence="4">Transmembrane protein</fullName>
    </recommendedName>
</protein>
<dbReference type="Proteomes" id="UP001156691">
    <property type="component" value="Unassembled WGS sequence"/>
</dbReference>
<proteinExistence type="predicted"/>
<accession>A0ABQ5W9Z9</accession>